<reference evidence="2 3" key="1">
    <citation type="journal article" date="2007" name="Proc. Natl. Acad. Sci. U.S.A.">
        <title>Genomic and metabolic adaptations of Methanobrevibacter smithii to the human gut.</title>
        <authorList>
            <person name="Samuel B.S."/>
            <person name="Hansen E.E."/>
            <person name="Manchester J.K."/>
            <person name="Coutinho P.M."/>
            <person name="Henrissat B."/>
            <person name="Fulton R."/>
            <person name="Latreille P."/>
            <person name="Kim K."/>
            <person name="Wilson R.K."/>
            <person name="Gordon J.I."/>
        </authorList>
    </citation>
    <scope>NUCLEOTIDE SEQUENCE [LARGE SCALE GENOMIC DNA]</scope>
    <source>
        <strain evidence="3">ATCC 35061 / DSM 861 / OCM 144 / PS</strain>
    </source>
</reference>
<keyword evidence="3" id="KW-1185">Reference proteome</keyword>
<dbReference type="HOGENOM" id="CLU_118415_0_0_2"/>
<protein>
    <submittedName>
        <fullName evidence="2">Methyl-coenzyme M reductase, D subunit, McrD</fullName>
    </submittedName>
</protein>
<dbReference type="GeneID" id="78817539"/>
<dbReference type="InterPro" id="IPR003901">
    <property type="entry name" value="Me_CoM_Rdtase_D"/>
</dbReference>
<dbReference type="GO" id="GO:0015948">
    <property type="term" value="P:methanogenesis"/>
    <property type="evidence" value="ECO:0007669"/>
    <property type="project" value="UniProtKB-KW"/>
</dbReference>
<name>A5ULN1_METS3</name>
<dbReference type="KEGG" id="msi:Msm_0904"/>
<dbReference type="EnsemblBacteria" id="ABQ87109">
    <property type="protein sequence ID" value="ABQ87109"/>
    <property type="gene ID" value="Msm_0904"/>
</dbReference>
<evidence type="ECO:0000313" key="3">
    <source>
        <dbReference type="Proteomes" id="UP000001992"/>
    </source>
</evidence>
<evidence type="ECO:0000256" key="1">
    <source>
        <dbReference type="ARBA" id="ARBA00022994"/>
    </source>
</evidence>
<dbReference type="STRING" id="420247.Msm_0904"/>
<evidence type="ECO:0000313" key="2">
    <source>
        <dbReference type="EMBL" id="ABQ87109.1"/>
    </source>
</evidence>
<organism evidence="2 3">
    <name type="scientific">Methanobrevibacter smithii (strain ATCC 35061 / DSM 861 / OCM 144 / PS)</name>
    <dbReference type="NCBI Taxonomy" id="420247"/>
    <lineage>
        <taxon>Archaea</taxon>
        <taxon>Methanobacteriati</taxon>
        <taxon>Methanobacteriota</taxon>
        <taxon>Methanomada group</taxon>
        <taxon>Methanobacteria</taxon>
        <taxon>Methanobacteriales</taxon>
        <taxon>Methanobacteriaceae</taxon>
        <taxon>Methanobrevibacter</taxon>
    </lineage>
</organism>
<dbReference type="AlphaFoldDB" id="A5ULN1"/>
<dbReference type="Pfam" id="PF02505">
    <property type="entry name" value="MCR_D"/>
    <property type="match status" value="1"/>
</dbReference>
<sequence length="168" mass="19011">MCESDKLHDEINVIDIKIYPNRFLKPKTTELLLNKICGLEGYVRFLIHGPSLPKKVFYGPGKGHDVNHGDRKSILVNGNGIDLKVMVGEIIITVELDKFNDFMNQLEDILTETLSVEYSLLVGIFTRTTSTISDYLKYGIGFENLIDKRYIGLIDSRARSSESISIIK</sequence>
<dbReference type="Proteomes" id="UP000001992">
    <property type="component" value="Chromosome"/>
</dbReference>
<dbReference type="eggNOG" id="arCOG04859">
    <property type="taxonomic scope" value="Archaea"/>
</dbReference>
<accession>A5ULN1</accession>
<proteinExistence type="predicted"/>
<dbReference type="PIRSF" id="PIRSF005636">
    <property type="entry name" value="McrD"/>
    <property type="match status" value="1"/>
</dbReference>
<dbReference type="EMBL" id="CP000678">
    <property type="protein sequence ID" value="ABQ87109.1"/>
    <property type="molecule type" value="Genomic_DNA"/>
</dbReference>
<keyword evidence="1" id="KW-0484">Methanogenesis</keyword>
<dbReference type="NCBIfam" id="TIGR03260">
    <property type="entry name" value="met_CoM_red_D"/>
    <property type="match status" value="1"/>
</dbReference>
<dbReference type="RefSeq" id="WP_011954160.1">
    <property type="nucleotide sequence ID" value="NC_009515.1"/>
</dbReference>
<gene>
    <name evidence="2" type="ordered locus">Msm_0904</name>
</gene>
<dbReference type="BioCyc" id="MSMI420247:GHWZ-924-MONOMER"/>
<dbReference type="PATRIC" id="fig|420247.28.peg.901"/>